<protein>
    <submittedName>
        <fullName evidence="3">Uncharacterized protein</fullName>
    </submittedName>
</protein>
<feature type="transmembrane region" description="Helical" evidence="2">
    <location>
        <begin position="12"/>
        <end position="30"/>
    </location>
</feature>
<gene>
    <name evidence="3" type="ORF">POPTR_011G105300</name>
</gene>
<keyword evidence="2" id="KW-0472">Membrane</keyword>
<feature type="region of interest" description="Disordered" evidence="1">
    <location>
        <begin position="45"/>
        <end position="66"/>
    </location>
</feature>
<dbReference type="InParanoid" id="A0A3N7GKU4"/>
<proteinExistence type="predicted"/>
<name>A0A3N7GKU4_POPTR</name>
<organism evidence="3 4">
    <name type="scientific">Populus trichocarpa</name>
    <name type="common">Western balsam poplar</name>
    <name type="synonym">Populus balsamifera subsp. trichocarpa</name>
    <dbReference type="NCBI Taxonomy" id="3694"/>
    <lineage>
        <taxon>Eukaryota</taxon>
        <taxon>Viridiplantae</taxon>
        <taxon>Streptophyta</taxon>
        <taxon>Embryophyta</taxon>
        <taxon>Tracheophyta</taxon>
        <taxon>Spermatophyta</taxon>
        <taxon>Magnoliopsida</taxon>
        <taxon>eudicotyledons</taxon>
        <taxon>Gunneridae</taxon>
        <taxon>Pentapetalae</taxon>
        <taxon>rosids</taxon>
        <taxon>fabids</taxon>
        <taxon>Malpighiales</taxon>
        <taxon>Salicaceae</taxon>
        <taxon>Saliceae</taxon>
        <taxon>Populus</taxon>
    </lineage>
</organism>
<dbReference type="Proteomes" id="UP000006729">
    <property type="component" value="Chromosome 11"/>
</dbReference>
<keyword evidence="2" id="KW-0812">Transmembrane</keyword>
<keyword evidence="4" id="KW-1185">Reference proteome</keyword>
<dbReference type="AlphaFoldDB" id="A0A3N7GKU4"/>
<evidence type="ECO:0000256" key="1">
    <source>
        <dbReference type="SAM" id="MobiDB-lite"/>
    </source>
</evidence>
<evidence type="ECO:0000313" key="4">
    <source>
        <dbReference type="Proteomes" id="UP000006729"/>
    </source>
</evidence>
<keyword evidence="2" id="KW-1133">Transmembrane helix</keyword>
<feature type="compositionally biased region" description="Basic residues" evidence="1">
    <location>
        <begin position="49"/>
        <end position="66"/>
    </location>
</feature>
<dbReference type="EMBL" id="CM009300">
    <property type="protein sequence ID" value="RQO97811.1"/>
    <property type="molecule type" value="Genomic_DNA"/>
</dbReference>
<accession>A0A3N7GKU4</accession>
<evidence type="ECO:0000256" key="2">
    <source>
        <dbReference type="SAM" id="Phobius"/>
    </source>
</evidence>
<evidence type="ECO:0000313" key="3">
    <source>
        <dbReference type="EMBL" id="RQO97811.1"/>
    </source>
</evidence>
<sequence>MFEEGFGWKAVAMGYGCGFVFGVSIGYVVFRARKPAWFVKMVEDSAHQNAKRLRRKNAPRNGGRRY</sequence>
<reference evidence="3 4" key="1">
    <citation type="journal article" date="2006" name="Science">
        <title>The genome of black cottonwood, Populus trichocarpa (Torr. &amp; Gray).</title>
        <authorList>
            <person name="Tuskan G.A."/>
            <person name="Difazio S."/>
            <person name="Jansson S."/>
            <person name="Bohlmann J."/>
            <person name="Grigoriev I."/>
            <person name="Hellsten U."/>
            <person name="Putnam N."/>
            <person name="Ralph S."/>
            <person name="Rombauts S."/>
            <person name="Salamov A."/>
            <person name="Schein J."/>
            <person name="Sterck L."/>
            <person name="Aerts A."/>
            <person name="Bhalerao R.R."/>
            <person name="Bhalerao R.P."/>
            <person name="Blaudez D."/>
            <person name="Boerjan W."/>
            <person name="Brun A."/>
            <person name="Brunner A."/>
            <person name="Busov V."/>
            <person name="Campbell M."/>
            <person name="Carlson J."/>
            <person name="Chalot M."/>
            <person name="Chapman J."/>
            <person name="Chen G.L."/>
            <person name="Cooper D."/>
            <person name="Coutinho P.M."/>
            <person name="Couturier J."/>
            <person name="Covert S."/>
            <person name="Cronk Q."/>
            <person name="Cunningham R."/>
            <person name="Davis J."/>
            <person name="Degroeve S."/>
            <person name="Dejardin A."/>
            <person name="Depamphilis C."/>
            <person name="Detter J."/>
            <person name="Dirks B."/>
            <person name="Dubchak I."/>
            <person name="Duplessis S."/>
            <person name="Ehlting J."/>
            <person name="Ellis B."/>
            <person name="Gendler K."/>
            <person name="Goodstein D."/>
            <person name="Gribskov M."/>
            <person name="Grimwood J."/>
            <person name="Groover A."/>
            <person name="Gunter L."/>
            <person name="Hamberger B."/>
            <person name="Heinze B."/>
            <person name="Helariutta Y."/>
            <person name="Henrissat B."/>
            <person name="Holligan D."/>
            <person name="Holt R."/>
            <person name="Huang W."/>
            <person name="Islam-Faridi N."/>
            <person name="Jones S."/>
            <person name="Jones-Rhoades M."/>
            <person name="Jorgensen R."/>
            <person name="Joshi C."/>
            <person name="Kangasjarvi J."/>
            <person name="Karlsson J."/>
            <person name="Kelleher C."/>
            <person name="Kirkpatrick R."/>
            <person name="Kirst M."/>
            <person name="Kohler A."/>
            <person name="Kalluri U."/>
            <person name="Larimer F."/>
            <person name="Leebens-Mack J."/>
            <person name="Leple J.C."/>
            <person name="Locascio P."/>
            <person name="Lou Y."/>
            <person name="Lucas S."/>
            <person name="Martin F."/>
            <person name="Montanini B."/>
            <person name="Napoli C."/>
            <person name="Nelson D.R."/>
            <person name="Nelson C."/>
            <person name="Nieminen K."/>
            <person name="Nilsson O."/>
            <person name="Pereda V."/>
            <person name="Peter G."/>
            <person name="Philippe R."/>
            <person name="Pilate G."/>
            <person name="Poliakov A."/>
            <person name="Razumovskaya J."/>
            <person name="Richardson P."/>
            <person name="Rinaldi C."/>
            <person name="Ritland K."/>
            <person name="Rouze P."/>
            <person name="Ryaboy D."/>
            <person name="Schmutz J."/>
            <person name="Schrader J."/>
            <person name="Segerman B."/>
            <person name="Shin H."/>
            <person name="Siddiqui A."/>
            <person name="Sterky F."/>
            <person name="Terry A."/>
            <person name="Tsai C.J."/>
            <person name="Uberbacher E."/>
            <person name="Unneberg P."/>
            <person name="Vahala J."/>
            <person name="Wall K."/>
            <person name="Wessler S."/>
            <person name="Yang G."/>
            <person name="Yin T."/>
            <person name="Douglas C."/>
            <person name="Marra M."/>
            <person name="Sandberg G."/>
            <person name="Van de Peer Y."/>
            <person name="Rokhsar D."/>
        </authorList>
    </citation>
    <scope>NUCLEOTIDE SEQUENCE [LARGE SCALE GENOMIC DNA]</scope>
    <source>
        <strain evidence="4">cv. Nisqually</strain>
    </source>
</reference>